<comment type="caution">
    <text evidence="2">The sequence shown here is derived from an EMBL/GenBank/DDBJ whole genome shotgun (WGS) entry which is preliminary data.</text>
</comment>
<reference evidence="2" key="1">
    <citation type="submission" date="2021-01" db="EMBL/GenBank/DDBJ databases">
        <title>Adiantum capillus-veneris genome.</title>
        <authorList>
            <person name="Fang Y."/>
            <person name="Liao Q."/>
        </authorList>
    </citation>
    <scope>NUCLEOTIDE SEQUENCE</scope>
    <source>
        <strain evidence="2">H3</strain>
        <tissue evidence="2">Leaf</tissue>
    </source>
</reference>
<dbReference type="AlphaFoldDB" id="A0A9D4V0R8"/>
<organism evidence="2 3">
    <name type="scientific">Adiantum capillus-veneris</name>
    <name type="common">Maidenhair fern</name>
    <dbReference type="NCBI Taxonomy" id="13818"/>
    <lineage>
        <taxon>Eukaryota</taxon>
        <taxon>Viridiplantae</taxon>
        <taxon>Streptophyta</taxon>
        <taxon>Embryophyta</taxon>
        <taxon>Tracheophyta</taxon>
        <taxon>Polypodiopsida</taxon>
        <taxon>Polypodiidae</taxon>
        <taxon>Polypodiales</taxon>
        <taxon>Pteridineae</taxon>
        <taxon>Pteridaceae</taxon>
        <taxon>Vittarioideae</taxon>
        <taxon>Adiantum</taxon>
    </lineage>
</organism>
<gene>
    <name evidence="2" type="ORF">GOP47_0008937</name>
</gene>
<evidence type="ECO:0000256" key="1">
    <source>
        <dbReference type="SAM" id="MobiDB-lite"/>
    </source>
</evidence>
<feature type="region of interest" description="Disordered" evidence="1">
    <location>
        <begin position="32"/>
        <end position="56"/>
    </location>
</feature>
<name>A0A9D4V0R8_ADICA</name>
<proteinExistence type="predicted"/>
<dbReference type="EMBL" id="JABFUD020000008">
    <property type="protein sequence ID" value="KAI5076872.1"/>
    <property type="molecule type" value="Genomic_DNA"/>
</dbReference>
<evidence type="ECO:0000313" key="2">
    <source>
        <dbReference type="EMBL" id="KAI5076872.1"/>
    </source>
</evidence>
<evidence type="ECO:0000313" key="3">
    <source>
        <dbReference type="Proteomes" id="UP000886520"/>
    </source>
</evidence>
<accession>A0A9D4V0R8</accession>
<dbReference type="Proteomes" id="UP000886520">
    <property type="component" value="Chromosome 8"/>
</dbReference>
<protein>
    <submittedName>
        <fullName evidence="2">Uncharacterized protein</fullName>
    </submittedName>
</protein>
<keyword evidence="3" id="KW-1185">Reference proteome</keyword>
<sequence length="100" mass="11764">MRKMRTTLHHQLRAVLWMSTGNSWKNATCEQDSGYGYPPRKSSSSEQMVHAESSTHRRYSRDDLNLCYRANSIRKKTSTYQRLYFIARRHHAVSNLLTSN</sequence>